<evidence type="ECO:0000313" key="4">
    <source>
        <dbReference type="EMBL" id="GIC94274.1"/>
    </source>
</evidence>
<evidence type="ECO:0000313" key="3">
    <source>
        <dbReference type="EMBL" id="GFF98973.1"/>
    </source>
</evidence>
<dbReference type="RefSeq" id="XP_043151540.1">
    <property type="nucleotide sequence ID" value="XM_043295605.1"/>
</dbReference>
<evidence type="ECO:0000256" key="1">
    <source>
        <dbReference type="SAM" id="MobiDB-lite"/>
    </source>
</evidence>
<keyword evidence="6" id="KW-1185">Reference proteome</keyword>
<dbReference type="AlphaFoldDB" id="A0A8H3NIE0"/>
<proteinExistence type="predicted"/>
<comment type="caution">
    <text evidence="2">The sequence shown here is derived from an EMBL/GenBank/DDBJ whole genome shotgun (WGS) entry which is preliminary data.</text>
</comment>
<evidence type="ECO:0000313" key="6">
    <source>
        <dbReference type="Proteomes" id="UP000465266"/>
    </source>
</evidence>
<name>A0A8H3NIE0_9EURO</name>
<feature type="compositionally biased region" description="Basic and acidic residues" evidence="1">
    <location>
        <begin position="79"/>
        <end position="97"/>
    </location>
</feature>
<reference evidence="4" key="4">
    <citation type="submission" date="2021-01" db="EMBL/GenBank/DDBJ databases">
        <title>Pan-genome distribution and transcriptional activeness of fungal secondary metabolism genes in Aspergillus section Fumigati.</title>
        <authorList>
            <person name="Takahashi H."/>
            <person name="Umemura M."/>
            <person name="Ninomiya A."/>
            <person name="Kusuya Y."/>
            <person name="Urayama S."/>
            <person name="Shimizu M."/>
            <person name="Watanabe A."/>
            <person name="Kamei K."/>
            <person name="Yaguchi T."/>
            <person name="Hagiwara D."/>
        </authorList>
    </citation>
    <scope>NUCLEOTIDE SEQUENCE</scope>
    <source>
        <strain evidence="4">IFM 46973</strain>
    </source>
</reference>
<accession>A0A8H3NIE0</accession>
<protein>
    <recommendedName>
        <fullName evidence="7">AT hook motif protein</fullName>
    </recommendedName>
</protein>
<dbReference type="Proteomes" id="UP000465266">
    <property type="component" value="Unassembled WGS sequence"/>
</dbReference>
<evidence type="ECO:0008006" key="7">
    <source>
        <dbReference type="Google" id="ProtNLM"/>
    </source>
</evidence>
<dbReference type="EMBL" id="BLKG01000202">
    <property type="protein sequence ID" value="GFF98973.1"/>
    <property type="molecule type" value="Genomic_DNA"/>
</dbReference>
<evidence type="ECO:0000313" key="5">
    <source>
        <dbReference type="Proteomes" id="UP000465221"/>
    </source>
</evidence>
<dbReference type="EMBL" id="BBXM02000009">
    <property type="protein sequence ID" value="GIC94274.1"/>
    <property type="molecule type" value="Genomic_DNA"/>
</dbReference>
<reference evidence="4" key="1">
    <citation type="journal article" date="2015" name="Genome Announc.">
        <title>Draft Genome Sequence of the Pathogenic Filamentous Fungus Aspergillus udagawae Strain IFM 46973T.</title>
        <authorList>
            <person name="Kusuya Y."/>
            <person name="Takahashi-Nakaguchi A."/>
            <person name="Takahashi H."/>
            <person name="Yaguchi T."/>
        </authorList>
    </citation>
    <scope>NUCLEOTIDE SEQUENCE</scope>
    <source>
        <strain evidence="4">IFM 46973</strain>
    </source>
</reference>
<reference evidence="3 6" key="3">
    <citation type="submission" date="2020-01" db="EMBL/GenBank/DDBJ databases">
        <title>Draft genome sequence of Aspergillus udagawae IFM 53868.</title>
        <authorList>
            <person name="Takahashi H."/>
            <person name="Yaguchi T."/>
        </authorList>
    </citation>
    <scope>NUCLEOTIDE SEQUENCE [LARGE SCALE GENOMIC DNA]</scope>
    <source>
        <strain evidence="3 6">IFM 53868</strain>
    </source>
</reference>
<sequence>MPITWDHEADAKLLLRIFTTSNINLDYEDLAKHMGPDCTIIAIRSRIQRLRVDPRAGIAVNGDSSAPATPEKRKRGRGKKDAADKDKASPKKIKKEETDENGSDVVDSA</sequence>
<dbReference type="EMBL" id="BLKC01000024">
    <property type="protein sequence ID" value="GFF34717.1"/>
    <property type="molecule type" value="Genomic_DNA"/>
</dbReference>
<dbReference type="GeneID" id="66998251"/>
<dbReference type="Proteomes" id="UP000465221">
    <property type="component" value="Unassembled WGS sequence"/>
</dbReference>
<gene>
    <name evidence="4" type="ORF">Aud_010774</name>
    <name evidence="2" type="ORF">IFM46972_04322</name>
    <name evidence="3" type="ORF">IFM53868_10064</name>
</gene>
<evidence type="ECO:0000313" key="2">
    <source>
        <dbReference type="EMBL" id="GFF34717.1"/>
    </source>
</evidence>
<dbReference type="Proteomes" id="UP000036893">
    <property type="component" value="Unassembled WGS sequence"/>
</dbReference>
<reference evidence="2 5" key="2">
    <citation type="submission" date="2020-01" db="EMBL/GenBank/DDBJ databases">
        <title>Draft genome sequence of Aspergillus udagawae IFM 46972.</title>
        <authorList>
            <person name="Takahashi H."/>
            <person name="Yaguchi T."/>
        </authorList>
    </citation>
    <scope>NUCLEOTIDE SEQUENCE [LARGE SCALE GENOMIC DNA]</scope>
    <source>
        <strain evidence="2 5">IFM 46972</strain>
    </source>
</reference>
<organism evidence="2 5">
    <name type="scientific">Aspergillus udagawae</name>
    <dbReference type="NCBI Taxonomy" id="91492"/>
    <lineage>
        <taxon>Eukaryota</taxon>
        <taxon>Fungi</taxon>
        <taxon>Dikarya</taxon>
        <taxon>Ascomycota</taxon>
        <taxon>Pezizomycotina</taxon>
        <taxon>Eurotiomycetes</taxon>
        <taxon>Eurotiomycetidae</taxon>
        <taxon>Eurotiales</taxon>
        <taxon>Aspergillaceae</taxon>
        <taxon>Aspergillus</taxon>
        <taxon>Aspergillus subgen. Fumigati</taxon>
    </lineage>
</organism>
<feature type="region of interest" description="Disordered" evidence="1">
    <location>
        <begin position="54"/>
        <end position="109"/>
    </location>
</feature>